<evidence type="ECO:0000313" key="2">
    <source>
        <dbReference type="EMBL" id="EXF78481.1"/>
    </source>
</evidence>
<dbReference type="PANTHER" id="PTHR43316">
    <property type="entry name" value="HYDROLASE, HALOACID DELAHOGENASE-RELATED"/>
    <property type="match status" value="1"/>
</dbReference>
<name>A0A010RE07_9PEZI</name>
<reference evidence="2 3" key="1">
    <citation type="submission" date="2014-02" db="EMBL/GenBank/DDBJ databases">
        <title>The genome sequence of Colletotrichum fioriniae PJ7.</title>
        <authorList>
            <person name="Baroncelli R."/>
            <person name="Thon M.R."/>
        </authorList>
    </citation>
    <scope>NUCLEOTIDE SEQUENCE [LARGE SCALE GENOMIC DNA]</scope>
    <source>
        <strain evidence="2 3">PJ7</strain>
    </source>
</reference>
<dbReference type="OrthoDB" id="2363873at2759"/>
<accession>A0A010RE07</accession>
<keyword evidence="3" id="KW-1185">Reference proteome</keyword>
<dbReference type="Gene3D" id="3.40.50.1000">
    <property type="entry name" value="HAD superfamily/HAD-like"/>
    <property type="match status" value="1"/>
</dbReference>
<dbReference type="KEGG" id="cfj:CFIO01_10072"/>
<dbReference type="AlphaFoldDB" id="A0A010RE07"/>
<proteinExistence type="predicted"/>
<dbReference type="PRINTS" id="PR00413">
    <property type="entry name" value="HADHALOGNASE"/>
</dbReference>
<evidence type="ECO:0000256" key="1">
    <source>
        <dbReference type="ARBA" id="ARBA00022801"/>
    </source>
</evidence>
<keyword evidence="1 2" id="KW-0378">Hydrolase</keyword>
<dbReference type="SUPFAM" id="SSF56784">
    <property type="entry name" value="HAD-like"/>
    <property type="match status" value="1"/>
</dbReference>
<dbReference type="InterPro" id="IPR036412">
    <property type="entry name" value="HAD-like_sf"/>
</dbReference>
<sequence>MTPPKNVVFDVVGTLVTYEHLFEAIDERLGERLRARGIQPKLLGCCWLEVAEREYTYLSMSGRYVVFYKVFTALFYRCLHYAGIEDPRAFASDEDVDYLIGEWKSLRLREGAAECVAKLRAAGFTVWCFTAGDIARVGGYFSRGGVEMPVENLLSCDSSGLAKPTPEAYTPILKKLSADGCEPWFAAAHLWDASTAKTVGFKAAYCTALEGEALPEIFGEMDVVAETLPAMADRIIATYEK</sequence>
<dbReference type="STRING" id="1445577.A0A010RE07"/>
<dbReference type="InterPro" id="IPR051540">
    <property type="entry name" value="S-2-haloacid_dehalogenase"/>
</dbReference>
<dbReference type="InterPro" id="IPR023198">
    <property type="entry name" value="PGP-like_dom2"/>
</dbReference>
<organism evidence="2 3">
    <name type="scientific">Colletotrichum fioriniae PJ7</name>
    <dbReference type="NCBI Taxonomy" id="1445577"/>
    <lineage>
        <taxon>Eukaryota</taxon>
        <taxon>Fungi</taxon>
        <taxon>Dikarya</taxon>
        <taxon>Ascomycota</taxon>
        <taxon>Pezizomycotina</taxon>
        <taxon>Sordariomycetes</taxon>
        <taxon>Hypocreomycetidae</taxon>
        <taxon>Glomerellales</taxon>
        <taxon>Glomerellaceae</taxon>
        <taxon>Colletotrichum</taxon>
        <taxon>Colletotrichum acutatum species complex</taxon>
    </lineage>
</organism>
<dbReference type="Pfam" id="PF00702">
    <property type="entry name" value="Hydrolase"/>
    <property type="match status" value="1"/>
</dbReference>
<evidence type="ECO:0000313" key="3">
    <source>
        <dbReference type="Proteomes" id="UP000020467"/>
    </source>
</evidence>
<dbReference type="Gene3D" id="1.10.150.240">
    <property type="entry name" value="Putative phosphatase, domain 2"/>
    <property type="match status" value="1"/>
</dbReference>
<dbReference type="InterPro" id="IPR006439">
    <property type="entry name" value="HAD-SF_hydro_IA"/>
</dbReference>
<dbReference type="eggNOG" id="ENOG502S2N3">
    <property type="taxonomic scope" value="Eukaryota"/>
</dbReference>
<dbReference type="EMBL" id="JARH01000633">
    <property type="protein sequence ID" value="EXF78481.1"/>
    <property type="molecule type" value="Genomic_DNA"/>
</dbReference>
<dbReference type="InterPro" id="IPR023214">
    <property type="entry name" value="HAD_sf"/>
</dbReference>
<dbReference type="PANTHER" id="PTHR43316:SF4">
    <property type="entry name" value="ACID DEHALOGENASE, PUTATIVE (AFU_ORTHOLOGUE AFUA_8G05870)-RELATED"/>
    <property type="match status" value="1"/>
</dbReference>
<dbReference type="GO" id="GO:0016791">
    <property type="term" value="F:phosphatase activity"/>
    <property type="evidence" value="ECO:0007669"/>
    <property type="project" value="UniProtKB-ARBA"/>
</dbReference>
<dbReference type="Proteomes" id="UP000020467">
    <property type="component" value="Unassembled WGS sequence"/>
</dbReference>
<gene>
    <name evidence="2" type="ORF">CFIO01_10072</name>
</gene>
<dbReference type="HOGENOM" id="CLU_045011_2_0_1"/>
<comment type="caution">
    <text evidence="2">The sequence shown here is derived from an EMBL/GenBank/DDBJ whole genome shotgun (WGS) entry which is preliminary data.</text>
</comment>
<protein>
    <submittedName>
        <fullName evidence="2">Haloacid dehalogenase-like hydrolase</fullName>
    </submittedName>
</protein>